<dbReference type="Gene3D" id="2.115.10.20">
    <property type="entry name" value="Glycosyl hydrolase domain, family 43"/>
    <property type="match status" value="1"/>
</dbReference>
<evidence type="ECO:0008006" key="5">
    <source>
        <dbReference type="Google" id="ProtNLM"/>
    </source>
</evidence>
<proteinExistence type="inferred from homology"/>
<name>A0A1Y5PHL9_9MYCO</name>
<evidence type="ECO:0000256" key="1">
    <source>
        <dbReference type="ARBA" id="ARBA00022676"/>
    </source>
</evidence>
<keyword evidence="2" id="KW-0808">Transferase</keyword>
<dbReference type="InterPro" id="IPR023296">
    <property type="entry name" value="Glyco_hydro_beta-prop_sf"/>
</dbReference>
<dbReference type="Pfam" id="PF04041">
    <property type="entry name" value="Glyco_hydro_130"/>
    <property type="match status" value="1"/>
</dbReference>
<dbReference type="InterPro" id="IPR007184">
    <property type="entry name" value="Mannoside_phosphorylase"/>
</dbReference>
<dbReference type="CDD" id="cd18613">
    <property type="entry name" value="GH130"/>
    <property type="match status" value="1"/>
</dbReference>
<sequence length="499" mass="54330">MTSTRTELVTRGAQRVAADPSRVITRLFVPGQEGFELHESRSGVVLARILALADDDVHSSLDDVKTRFGSRHRDLAGTFRRNAQELADRLDPDREISDERMLLLGAAFTSEYAIEGAALCNPSIVAHPDQTDVATGSLRFVLSVRGIGEGHRSSIGFRTGIVDAAGRATIDEPSPFVTTGRVDPTLLDKAIFRVELDRHANVSEAAAYVLNALGDLFTRSDLDERLDDLSANLSTRGHAQDTITLIRGIADRSYTIEFPDQIPLSERVLWPSMEAEQAGMEDARFVRFVDSDSSVTYYATYTAYDGSHISQQLLETNDFQAFTSSPLVGRAAANKGLALFPRRIRGKYAAMSRSDRETNTVAFADHLSVWPSALPCQRPTEVWEVLQLGNCGPPIETDAGWLVLTHGVGPMRTYSIGAILLDLDDPTRIIGRLRRPLLTPAPDEQNGYVPNVVYSCGALVHAGTLVLPYGIGDGAIGIATTPLPELLSALSTDPRSMLE</sequence>
<dbReference type="EMBL" id="FLQS01000015">
    <property type="protein sequence ID" value="SBS75418.1"/>
    <property type="molecule type" value="Genomic_DNA"/>
</dbReference>
<dbReference type="PANTHER" id="PTHR34106:SF4">
    <property type="entry name" value="BLL5143 PROTEIN"/>
    <property type="match status" value="1"/>
</dbReference>
<evidence type="ECO:0000256" key="3">
    <source>
        <dbReference type="ARBA" id="ARBA00024356"/>
    </source>
</evidence>
<evidence type="ECO:0000313" key="4">
    <source>
        <dbReference type="EMBL" id="SBS75418.1"/>
    </source>
</evidence>
<comment type="similarity">
    <text evidence="3">Belongs to the glycosyl hydrolase 130 family.</text>
</comment>
<keyword evidence="1" id="KW-0328">Glycosyltransferase</keyword>
<reference evidence="4" key="1">
    <citation type="submission" date="2016-03" db="EMBL/GenBank/DDBJ databases">
        <authorList>
            <person name="Ploux O."/>
        </authorList>
    </citation>
    <scope>NUCLEOTIDE SEQUENCE</scope>
    <source>
        <strain evidence="4">UC10</strain>
    </source>
</reference>
<gene>
    <name evidence="4" type="ORF">MHPYR_220098</name>
</gene>
<organism evidence="4">
    <name type="scientific">uncultured Mycobacterium sp</name>
    <dbReference type="NCBI Taxonomy" id="171292"/>
    <lineage>
        <taxon>Bacteria</taxon>
        <taxon>Bacillati</taxon>
        <taxon>Actinomycetota</taxon>
        <taxon>Actinomycetes</taxon>
        <taxon>Mycobacteriales</taxon>
        <taxon>Mycobacteriaceae</taxon>
        <taxon>Mycobacterium</taxon>
        <taxon>environmental samples</taxon>
    </lineage>
</organism>
<dbReference type="AlphaFoldDB" id="A0A1Y5PHL9"/>
<evidence type="ECO:0000256" key="2">
    <source>
        <dbReference type="ARBA" id="ARBA00022679"/>
    </source>
</evidence>
<dbReference type="PANTHER" id="PTHR34106">
    <property type="entry name" value="GLYCOSIDASE"/>
    <property type="match status" value="1"/>
</dbReference>
<accession>A0A1Y5PHL9</accession>
<dbReference type="SUPFAM" id="SSF75005">
    <property type="entry name" value="Arabinanase/levansucrase/invertase"/>
    <property type="match status" value="1"/>
</dbReference>
<protein>
    <recommendedName>
        <fullName evidence="5">Glycosidase related protein</fullName>
    </recommendedName>
</protein>
<dbReference type="GO" id="GO:0016757">
    <property type="term" value="F:glycosyltransferase activity"/>
    <property type="evidence" value="ECO:0007669"/>
    <property type="project" value="UniProtKB-KW"/>
</dbReference>